<dbReference type="InterPro" id="IPR020846">
    <property type="entry name" value="MFS_dom"/>
</dbReference>
<keyword evidence="4 5" id="KW-0472">Membrane</keyword>
<keyword evidence="2 5" id="KW-0812">Transmembrane</keyword>
<feature type="transmembrane region" description="Helical" evidence="5">
    <location>
        <begin position="101"/>
        <end position="123"/>
    </location>
</feature>
<dbReference type="PANTHER" id="PTHR23508:SF10">
    <property type="entry name" value="CARBOXYLIC ACID TRANSPORTER PROTEIN HOMOLOG"/>
    <property type="match status" value="1"/>
</dbReference>
<dbReference type="GO" id="GO:0005886">
    <property type="term" value="C:plasma membrane"/>
    <property type="evidence" value="ECO:0007669"/>
    <property type="project" value="TreeGrafter"/>
</dbReference>
<dbReference type="Proteomes" id="UP000438983">
    <property type="component" value="Chromosome"/>
</dbReference>
<protein>
    <submittedName>
        <fullName evidence="7">3-(3-hydroxy-phenyl)propionate transporter MhpT</fullName>
    </submittedName>
</protein>
<gene>
    <name evidence="7" type="primary">mhpT</name>
    <name evidence="7" type="ORF">GQA94_14315</name>
</gene>
<feature type="transmembrane region" description="Helical" evidence="5">
    <location>
        <begin position="48"/>
        <end position="66"/>
    </location>
</feature>
<dbReference type="GO" id="GO:0046943">
    <property type="term" value="F:carboxylic acid transmembrane transporter activity"/>
    <property type="evidence" value="ECO:0007669"/>
    <property type="project" value="TreeGrafter"/>
</dbReference>
<feature type="domain" description="Major facilitator superfamily (MFS) profile" evidence="6">
    <location>
        <begin position="12"/>
        <end position="393"/>
    </location>
</feature>
<feature type="transmembrane region" description="Helical" evidence="5">
    <location>
        <begin position="215"/>
        <end position="232"/>
    </location>
</feature>
<dbReference type="PROSITE" id="PS50850">
    <property type="entry name" value="MFS"/>
    <property type="match status" value="1"/>
</dbReference>
<feature type="transmembrane region" description="Helical" evidence="5">
    <location>
        <begin position="341"/>
        <end position="361"/>
    </location>
</feature>
<dbReference type="EMBL" id="CP046902">
    <property type="protein sequence ID" value="QGZ31179.1"/>
    <property type="molecule type" value="Genomic_DNA"/>
</dbReference>
<dbReference type="InterPro" id="IPR005829">
    <property type="entry name" value="Sugar_transporter_CS"/>
</dbReference>
<dbReference type="OrthoDB" id="6627132at2"/>
<feature type="transmembrane region" description="Helical" evidence="5">
    <location>
        <begin position="303"/>
        <end position="329"/>
    </location>
</feature>
<dbReference type="InterPro" id="IPR011701">
    <property type="entry name" value="MFS"/>
</dbReference>
<evidence type="ECO:0000259" key="6">
    <source>
        <dbReference type="PROSITE" id="PS50850"/>
    </source>
</evidence>
<feature type="transmembrane region" description="Helical" evidence="5">
    <location>
        <begin position="252"/>
        <end position="271"/>
    </location>
</feature>
<dbReference type="PANTHER" id="PTHR23508">
    <property type="entry name" value="CARBOXYLIC ACID TRANSPORTER PROTEIN HOMOLOG"/>
    <property type="match status" value="1"/>
</dbReference>
<dbReference type="PROSITE" id="PS00216">
    <property type="entry name" value="SUGAR_TRANSPORT_1"/>
    <property type="match status" value="1"/>
</dbReference>
<reference evidence="7 8" key="1">
    <citation type="submission" date="2019-12" db="EMBL/GenBank/DDBJ databases">
        <title>Complete genome sequence of Pseudomonas stutzeri.</title>
        <authorList>
            <person name="Lim S.R."/>
            <person name="Kim J.H."/>
        </authorList>
    </citation>
    <scope>NUCLEOTIDE SEQUENCE [LARGE SCALE GENOMIC DNA]</scope>
    <source>
        <strain evidence="7 8">PM101005</strain>
    </source>
</reference>
<feature type="transmembrane region" description="Helical" evidence="5">
    <location>
        <begin position="367"/>
        <end position="388"/>
    </location>
</feature>
<evidence type="ECO:0000256" key="4">
    <source>
        <dbReference type="ARBA" id="ARBA00023136"/>
    </source>
</evidence>
<dbReference type="Gene3D" id="1.20.1250.20">
    <property type="entry name" value="MFS general substrate transporter like domains"/>
    <property type="match status" value="2"/>
</dbReference>
<feature type="transmembrane region" description="Helical" evidence="5">
    <location>
        <begin position="165"/>
        <end position="185"/>
    </location>
</feature>
<name>A0A6I6LJX3_STUST</name>
<accession>A0A6I6LJX3</accession>
<evidence type="ECO:0000256" key="5">
    <source>
        <dbReference type="SAM" id="Phobius"/>
    </source>
</evidence>
<feature type="transmembrane region" description="Helical" evidence="5">
    <location>
        <begin position="278"/>
        <end position="297"/>
    </location>
</feature>
<dbReference type="SUPFAM" id="SSF103473">
    <property type="entry name" value="MFS general substrate transporter"/>
    <property type="match status" value="1"/>
</dbReference>
<dbReference type="RefSeq" id="WP_158188642.1">
    <property type="nucleotide sequence ID" value="NZ_CP046902.1"/>
</dbReference>
<dbReference type="AlphaFoldDB" id="A0A6I6LJX3"/>
<sequence length="398" mass="41925">MNNTDSKTSITTIILCFLIAVAEGFDLQAPGLAAQGISAAFELNRFQIGWFFSIGLLAMLPAAIVGGRVSDNYGRKRVLVVAVIIFSVSSIITALCESYYGLLAARFMTGIGLGAALPNLIALSSDAVGPSRKGAAVSAMYCGVPIGAVTAALLGVAQLSESWKFLFYVGGVGPLLLVPFIIWLLPKSRVNAASSGKTKPPIKVLFNDSKWKDTLLLWSGFFFTMMVAYILVNWMPSLLIAQGLSSKEMNYVVMIMHMGSAVGTVMIGNILDRAPLWVVPAIVYSGILLALTGLYYSDSMSSILWASFIAGMFTVGGQGVLFALAPLFYPMSIRVTGVSGAISVGRLGAMSGPVIIGQFLAMGGGGTASVMLACAPAIVIAAGSLLYLSKRYYRASEI</sequence>
<dbReference type="Pfam" id="PF07690">
    <property type="entry name" value="MFS_1"/>
    <property type="match status" value="1"/>
</dbReference>
<evidence type="ECO:0000256" key="2">
    <source>
        <dbReference type="ARBA" id="ARBA00022692"/>
    </source>
</evidence>
<keyword evidence="3 5" id="KW-1133">Transmembrane helix</keyword>
<dbReference type="InterPro" id="IPR036259">
    <property type="entry name" value="MFS_trans_sf"/>
</dbReference>
<evidence type="ECO:0000256" key="3">
    <source>
        <dbReference type="ARBA" id="ARBA00022989"/>
    </source>
</evidence>
<evidence type="ECO:0000313" key="7">
    <source>
        <dbReference type="EMBL" id="QGZ31179.1"/>
    </source>
</evidence>
<evidence type="ECO:0000256" key="1">
    <source>
        <dbReference type="ARBA" id="ARBA00004141"/>
    </source>
</evidence>
<feature type="transmembrane region" description="Helical" evidence="5">
    <location>
        <begin position="78"/>
        <end position="95"/>
    </location>
</feature>
<dbReference type="NCBIfam" id="NF008586">
    <property type="entry name" value="PRK11551.1"/>
    <property type="match status" value="1"/>
</dbReference>
<feature type="transmembrane region" description="Helical" evidence="5">
    <location>
        <begin position="135"/>
        <end position="159"/>
    </location>
</feature>
<organism evidence="7 8">
    <name type="scientific">Stutzerimonas stutzeri</name>
    <name type="common">Pseudomonas stutzeri</name>
    <dbReference type="NCBI Taxonomy" id="316"/>
    <lineage>
        <taxon>Bacteria</taxon>
        <taxon>Pseudomonadati</taxon>
        <taxon>Pseudomonadota</taxon>
        <taxon>Gammaproteobacteria</taxon>
        <taxon>Pseudomonadales</taxon>
        <taxon>Pseudomonadaceae</taxon>
        <taxon>Stutzerimonas</taxon>
    </lineage>
</organism>
<comment type="subcellular location">
    <subcellularLocation>
        <location evidence="1">Membrane</location>
        <topology evidence="1">Multi-pass membrane protein</topology>
    </subcellularLocation>
</comment>
<proteinExistence type="predicted"/>
<evidence type="ECO:0000313" key="8">
    <source>
        <dbReference type="Proteomes" id="UP000438983"/>
    </source>
</evidence>